<dbReference type="Proteomes" id="UP001227162">
    <property type="component" value="Unassembled WGS sequence"/>
</dbReference>
<dbReference type="RefSeq" id="WP_317624909.1">
    <property type="nucleotide sequence ID" value="NZ_JANFFA010000001.1"/>
</dbReference>
<comment type="caution">
    <text evidence="1">The sequence shown here is derived from an EMBL/GenBank/DDBJ whole genome shotgun (WGS) entry which is preliminary data.</text>
</comment>
<dbReference type="Gene3D" id="3.30.70.1520">
    <property type="entry name" value="Heterotetrameric sarcosine oxidase"/>
    <property type="match status" value="1"/>
</dbReference>
<organism evidence="1 2">
    <name type="scientific">Rhodalgimonas zhirmunskyi</name>
    <dbReference type="NCBI Taxonomy" id="2964767"/>
    <lineage>
        <taxon>Bacteria</taxon>
        <taxon>Pseudomonadati</taxon>
        <taxon>Pseudomonadota</taxon>
        <taxon>Alphaproteobacteria</taxon>
        <taxon>Rhodobacterales</taxon>
        <taxon>Roseobacteraceae</taxon>
        <taxon>Rhodalgimonas</taxon>
    </lineage>
</organism>
<dbReference type="Gene3D" id="3.30.1360.120">
    <property type="entry name" value="Probable tRNA modification gtpase trme, domain 1"/>
    <property type="match status" value="1"/>
</dbReference>
<dbReference type="EMBL" id="JANFFA010000001">
    <property type="protein sequence ID" value="MDQ2093316.1"/>
    <property type="molecule type" value="Genomic_DNA"/>
</dbReference>
<evidence type="ECO:0000313" key="2">
    <source>
        <dbReference type="Proteomes" id="UP001227162"/>
    </source>
</evidence>
<proteinExistence type="predicted"/>
<dbReference type="SUPFAM" id="SSF103025">
    <property type="entry name" value="Folate-binding domain"/>
    <property type="match status" value="1"/>
</dbReference>
<dbReference type="InterPro" id="IPR027266">
    <property type="entry name" value="TrmE/GcvT-like"/>
</dbReference>
<gene>
    <name evidence="1" type="ORF">NOI20_04275</name>
</gene>
<name>A0AAJ1U422_9RHOB</name>
<keyword evidence="2" id="KW-1185">Reference proteome</keyword>
<accession>A0AAJ1U422</accession>
<reference evidence="1" key="1">
    <citation type="submission" date="2022-07" db="EMBL/GenBank/DDBJ databases">
        <authorList>
            <person name="Otstavnykh N."/>
            <person name="Isaeva M."/>
            <person name="Bystritskaya E."/>
        </authorList>
    </citation>
    <scope>NUCLEOTIDE SEQUENCE</scope>
    <source>
        <strain evidence="1">10Alg 79</strain>
    </source>
</reference>
<sequence>MSEPQSALTGTTCDGIAKIREVGLQGMITLRGDLSATEIASAIADATGCALPALREITHEGRNSVSWMSPDEVMVFVPYDEAEATAAKLESALTQVHALVVNVSDARAMFELEGPNAREVLGKLCPVDLSPDSFGQGIIRRTRLAQVPAAFWMTSDASFRVVCFRSVAQYVFDTLKIAAQPGSEVGLYTQANG</sequence>
<reference evidence="1" key="2">
    <citation type="submission" date="2023-04" db="EMBL/GenBank/DDBJ databases">
        <title>'Rhodoalgimonas zhirmunskyi' gen. nov., isolated from a red alga.</title>
        <authorList>
            <person name="Nedashkovskaya O.I."/>
            <person name="Otstavnykh N.Y."/>
            <person name="Bystritskaya E.P."/>
            <person name="Balabanova L.A."/>
            <person name="Isaeva M.P."/>
        </authorList>
    </citation>
    <scope>NUCLEOTIDE SEQUENCE</scope>
    <source>
        <strain evidence="1">10Alg 79</strain>
    </source>
</reference>
<protein>
    <submittedName>
        <fullName evidence="1">Sarcosine oxidase subunit gamma</fullName>
    </submittedName>
</protein>
<dbReference type="Pfam" id="PF04268">
    <property type="entry name" value="SoxG"/>
    <property type="match status" value="1"/>
</dbReference>
<evidence type="ECO:0000313" key="1">
    <source>
        <dbReference type="EMBL" id="MDQ2093316.1"/>
    </source>
</evidence>
<dbReference type="AlphaFoldDB" id="A0AAJ1U422"/>
<dbReference type="InterPro" id="IPR007375">
    <property type="entry name" value="SoxG"/>
</dbReference>